<dbReference type="RefSeq" id="WP_104071882.1">
    <property type="nucleotide sequence ID" value="NZ_PRDS01000007.1"/>
</dbReference>
<comment type="caution">
    <text evidence="9">The sequence shown here is derived from an EMBL/GenBank/DDBJ whole genome shotgun (WGS) entry which is preliminary data.</text>
</comment>
<dbReference type="Proteomes" id="UP000239736">
    <property type="component" value="Unassembled WGS sequence"/>
</dbReference>
<comment type="subcellular location">
    <subcellularLocation>
        <location evidence="1 7">Cell membrane</location>
        <topology evidence="1 7">Multi-pass membrane protein</topology>
    </subcellularLocation>
</comment>
<reference evidence="9 10" key="1">
    <citation type="submission" date="2018-01" db="EMBL/GenBank/DDBJ databases">
        <title>Genomic Encyclopedia of Archaeal and Bacterial Type Strains, Phase II (KMG-II): from individual species to whole genera.</title>
        <authorList>
            <person name="Goeker M."/>
        </authorList>
    </citation>
    <scope>NUCLEOTIDE SEQUENCE [LARGE SCALE GENOMIC DNA]</scope>
    <source>
        <strain evidence="9 10">DSM 12048</strain>
    </source>
</reference>
<feature type="transmembrane region" description="Helical" evidence="7">
    <location>
        <begin position="150"/>
        <end position="179"/>
    </location>
</feature>
<keyword evidence="4 7" id="KW-0812">Transmembrane</keyword>
<dbReference type="AlphaFoldDB" id="A0A2S5JF42"/>
<keyword evidence="5 7" id="KW-1133">Transmembrane helix</keyword>
<keyword evidence="10" id="KW-1185">Reference proteome</keyword>
<keyword evidence="2 7" id="KW-0813">Transport</keyword>
<dbReference type="SUPFAM" id="SSF161098">
    <property type="entry name" value="MetI-like"/>
    <property type="match status" value="1"/>
</dbReference>
<evidence type="ECO:0000256" key="7">
    <source>
        <dbReference type="RuleBase" id="RU363032"/>
    </source>
</evidence>
<dbReference type="PANTHER" id="PTHR43386">
    <property type="entry name" value="OLIGOPEPTIDE TRANSPORT SYSTEM PERMEASE PROTEIN APPC"/>
    <property type="match status" value="1"/>
</dbReference>
<comment type="similarity">
    <text evidence="7">Belongs to the binding-protein-dependent transport system permease family.</text>
</comment>
<evidence type="ECO:0000256" key="5">
    <source>
        <dbReference type="ARBA" id="ARBA00022989"/>
    </source>
</evidence>
<sequence length="307" mass="32808">MEVLTTLFWIAVAVSVGMAAGWLFLRVLATALPGRAGRVFRSAPISAGFGMLVILIYLLVAILAPAIAPFSEREVVGGQFLPWDATHLLGTDNLGRDMFSRLVYGARNTVGIAFVTTALAFLLGSVLGLLAAAVGGWLDQVLSRVVDVLMAIPALVFSLLLLTIFGTSVVTLILVIAVIDSTRVFRLARSVGMNIVVMDFIEAARLRGEGLFHLIVREILPNASAPLIAEFGLRFCFVFLTISALSFLGLGIQPPTADWGSMVKENAVLITFGDITPLLPAGCIALLTVAVNFVVDWMLHRASGLKE</sequence>
<evidence type="ECO:0000313" key="10">
    <source>
        <dbReference type="Proteomes" id="UP000239736"/>
    </source>
</evidence>
<dbReference type="OrthoDB" id="9766870at2"/>
<name>A0A2S5JF42_9RHOB</name>
<evidence type="ECO:0000256" key="6">
    <source>
        <dbReference type="ARBA" id="ARBA00023136"/>
    </source>
</evidence>
<keyword evidence="3" id="KW-1003">Cell membrane</keyword>
<evidence type="ECO:0000259" key="8">
    <source>
        <dbReference type="PROSITE" id="PS50928"/>
    </source>
</evidence>
<evidence type="ECO:0000256" key="1">
    <source>
        <dbReference type="ARBA" id="ARBA00004651"/>
    </source>
</evidence>
<evidence type="ECO:0000313" key="9">
    <source>
        <dbReference type="EMBL" id="PPB80073.1"/>
    </source>
</evidence>
<feature type="transmembrane region" description="Helical" evidence="7">
    <location>
        <begin position="43"/>
        <end position="64"/>
    </location>
</feature>
<dbReference type="CDD" id="cd06261">
    <property type="entry name" value="TM_PBP2"/>
    <property type="match status" value="1"/>
</dbReference>
<dbReference type="EMBL" id="PRDS01000007">
    <property type="protein sequence ID" value="PPB80073.1"/>
    <property type="molecule type" value="Genomic_DNA"/>
</dbReference>
<dbReference type="GO" id="GO:0005886">
    <property type="term" value="C:plasma membrane"/>
    <property type="evidence" value="ECO:0007669"/>
    <property type="project" value="UniProtKB-SubCell"/>
</dbReference>
<feature type="transmembrane region" description="Helical" evidence="7">
    <location>
        <begin position="110"/>
        <end position="138"/>
    </location>
</feature>
<accession>A0A2S5JF42</accession>
<dbReference type="GO" id="GO:0055085">
    <property type="term" value="P:transmembrane transport"/>
    <property type="evidence" value="ECO:0007669"/>
    <property type="project" value="InterPro"/>
</dbReference>
<feature type="domain" description="ABC transmembrane type-1" evidence="8">
    <location>
        <begin position="106"/>
        <end position="299"/>
    </location>
</feature>
<evidence type="ECO:0000256" key="3">
    <source>
        <dbReference type="ARBA" id="ARBA00022475"/>
    </source>
</evidence>
<proteinExistence type="inferred from homology"/>
<dbReference type="Gene3D" id="1.10.3720.10">
    <property type="entry name" value="MetI-like"/>
    <property type="match status" value="1"/>
</dbReference>
<dbReference type="InterPro" id="IPR050366">
    <property type="entry name" value="BP-dependent_transpt_permease"/>
</dbReference>
<feature type="transmembrane region" description="Helical" evidence="7">
    <location>
        <begin position="278"/>
        <end position="299"/>
    </location>
</feature>
<dbReference type="InterPro" id="IPR000515">
    <property type="entry name" value="MetI-like"/>
</dbReference>
<feature type="transmembrane region" description="Helical" evidence="7">
    <location>
        <begin position="231"/>
        <end position="252"/>
    </location>
</feature>
<evidence type="ECO:0000256" key="2">
    <source>
        <dbReference type="ARBA" id="ARBA00022448"/>
    </source>
</evidence>
<dbReference type="Pfam" id="PF00528">
    <property type="entry name" value="BPD_transp_1"/>
    <property type="match status" value="1"/>
</dbReference>
<dbReference type="InterPro" id="IPR035906">
    <property type="entry name" value="MetI-like_sf"/>
</dbReference>
<organism evidence="9 10">
    <name type="scientific">Albidovulum inexpectatum</name>
    <dbReference type="NCBI Taxonomy" id="196587"/>
    <lineage>
        <taxon>Bacteria</taxon>
        <taxon>Pseudomonadati</taxon>
        <taxon>Pseudomonadota</taxon>
        <taxon>Alphaproteobacteria</taxon>
        <taxon>Rhodobacterales</taxon>
        <taxon>Paracoccaceae</taxon>
        <taxon>Albidovulum</taxon>
    </lineage>
</organism>
<gene>
    <name evidence="9" type="ORF">LV82_02358</name>
</gene>
<keyword evidence="6 7" id="KW-0472">Membrane</keyword>
<protein>
    <submittedName>
        <fullName evidence="9">Peptide/nickel transport system permease protein</fullName>
    </submittedName>
</protein>
<dbReference type="PANTHER" id="PTHR43386:SF25">
    <property type="entry name" value="PEPTIDE ABC TRANSPORTER PERMEASE PROTEIN"/>
    <property type="match status" value="1"/>
</dbReference>
<dbReference type="PROSITE" id="PS50928">
    <property type="entry name" value="ABC_TM1"/>
    <property type="match status" value="1"/>
</dbReference>
<evidence type="ECO:0000256" key="4">
    <source>
        <dbReference type="ARBA" id="ARBA00022692"/>
    </source>
</evidence>